<feature type="compositionally biased region" description="Basic and acidic residues" evidence="1">
    <location>
        <begin position="39"/>
        <end position="55"/>
    </location>
</feature>
<evidence type="ECO:0000313" key="2">
    <source>
        <dbReference type="EMBL" id="GFN81081.1"/>
    </source>
</evidence>
<evidence type="ECO:0008006" key="4">
    <source>
        <dbReference type="Google" id="ProtNLM"/>
    </source>
</evidence>
<organism evidence="2 3">
    <name type="scientific">Plakobranchus ocellatus</name>
    <dbReference type="NCBI Taxonomy" id="259542"/>
    <lineage>
        <taxon>Eukaryota</taxon>
        <taxon>Metazoa</taxon>
        <taxon>Spiralia</taxon>
        <taxon>Lophotrochozoa</taxon>
        <taxon>Mollusca</taxon>
        <taxon>Gastropoda</taxon>
        <taxon>Heterobranchia</taxon>
        <taxon>Euthyneura</taxon>
        <taxon>Panpulmonata</taxon>
        <taxon>Sacoglossa</taxon>
        <taxon>Placobranchoidea</taxon>
        <taxon>Plakobranchidae</taxon>
        <taxon>Plakobranchus</taxon>
    </lineage>
</organism>
<comment type="caution">
    <text evidence="2">The sequence shown here is derived from an EMBL/GenBank/DDBJ whole genome shotgun (WGS) entry which is preliminary data.</text>
</comment>
<keyword evidence="3" id="KW-1185">Reference proteome</keyword>
<sequence length="97" mass="10957">MFVLVEIVLKLEQHQSSNSETHSDRRDNVNKATPGFSDRPCKDKEERGEISDELRSSFSGPASDISELSLEGGYQDEYPSLEQFEFRMSSSTTLPPK</sequence>
<feature type="region of interest" description="Disordered" evidence="1">
    <location>
        <begin position="13"/>
        <end position="67"/>
    </location>
</feature>
<gene>
    <name evidence="2" type="ORF">PoB_000758700</name>
</gene>
<accession>A0AAV3YFU7</accession>
<proteinExistence type="predicted"/>
<evidence type="ECO:0000256" key="1">
    <source>
        <dbReference type="SAM" id="MobiDB-lite"/>
    </source>
</evidence>
<dbReference type="Proteomes" id="UP000735302">
    <property type="component" value="Unassembled WGS sequence"/>
</dbReference>
<feature type="non-terminal residue" evidence="2">
    <location>
        <position position="97"/>
    </location>
</feature>
<dbReference type="AlphaFoldDB" id="A0AAV3YFU7"/>
<protein>
    <recommendedName>
        <fullName evidence="4">Period</fullName>
    </recommendedName>
</protein>
<reference evidence="2 3" key="1">
    <citation type="journal article" date="2021" name="Elife">
        <title>Chloroplast acquisition without the gene transfer in kleptoplastic sea slugs, Plakobranchus ocellatus.</title>
        <authorList>
            <person name="Maeda T."/>
            <person name="Takahashi S."/>
            <person name="Yoshida T."/>
            <person name="Shimamura S."/>
            <person name="Takaki Y."/>
            <person name="Nagai Y."/>
            <person name="Toyoda A."/>
            <person name="Suzuki Y."/>
            <person name="Arimoto A."/>
            <person name="Ishii H."/>
            <person name="Satoh N."/>
            <person name="Nishiyama T."/>
            <person name="Hasebe M."/>
            <person name="Maruyama T."/>
            <person name="Minagawa J."/>
            <person name="Obokata J."/>
            <person name="Shigenobu S."/>
        </authorList>
    </citation>
    <scope>NUCLEOTIDE SEQUENCE [LARGE SCALE GENOMIC DNA]</scope>
</reference>
<evidence type="ECO:0000313" key="3">
    <source>
        <dbReference type="Proteomes" id="UP000735302"/>
    </source>
</evidence>
<name>A0AAV3YFU7_9GAST</name>
<dbReference type="EMBL" id="BLXT01000876">
    <property type="protein sequence ID" value="GFN81081.1"/>
    <property type="molecule type" value="Genomic_DNA"/>
</dbReference>